<dbReference type="SUPFAM" id="SSF52540">
    <property type="entry name" value="P-loop containing nucleoside triphosphate hydrolases"/>
    <property type="match status" value="1"/>
</dbReference>
<dbReference type="Pfam" id="PF20703">
    <property type="entry name" value="nSTAND1"/>
    <property type="match status" value="1"/>
</dbReference>
<dbReference type="AlphaFoldDB" id="A0AAD6T339"/>
<accession>A0AAD6T339</accession>
<name>A0AAD6T339_9AGAR</name>
<dbReference type="GO" id="GO:0016787">
    <property type="term" value="F:hydrolase activity"/>
    <property type="evidence" value="ECO:0007669"/>
    <property type="project" value="UniProtKB-KW"/>
</dbReference>
<dbReference type="Gene3D" id="3.40.50.300">
    <property type="entry name" value="P-loop containing nucleotide triphosphate hydrolases"/>
    <property type="match status" value="1"/>
</dbReference>
<dbReference type="PRINTS" id="PR00364">
    <property type="entry name" value="DISEASERSIST"/>
</dbReference>
<feature type="non-terminal residue" evidence="2">
    <location>
        <position position="1"/>
    </location>
</feature>
<dbReference type="InterPro" id="IPR027417">
    <property type="entry name" value="P-loop_NTPase"/>
</dbReference>
<keyword evidence="2" id="KW-0378">Hydrolase</keyword>
<dbReference type="InterPro" id="IPR049052">
    <property type="entry name" value="nSTAND1"/>
</dbReference>
<evidence type="ECO:0000313" key="3">
    <source>
        <dbReference type="Proteomes" id="UP001218188"/>
    </source>
</evidence>
<reference evidence="2" key="1">
    <citation type="submission" date="2023-03" db="EMBL/GenBank/DDBJ databases">
        <title>Massive genome expansion in bonnet fungi (Mycena s.s.) driven by repeated elements and novel gene families across ecological guilds.</title>
        <authorList>
            <consortium name="Lawrence Berkeley National Laboratory"/>
            <person name="Harder C.B."/>
            <person name="Miyauchi S."/>
            <person name="Viragh M."/>
            <person name="Kuo A."/>
            <person name="Thoen E."/>
            <person name="Andreopoulos B."/>
            <person name="Lu D."/>
            <person name="Skrede I."/>
            <person name="Drula E."/>
            <person name="Henrissat B."/>
            <person name="Morin E."/>
            <person name="Kohler A."/>
            <person name="Barry K."/>
            <person name="LaButti K."/>
            <person name="Morin E."/>
            <person name="Salamov A."/>
            <person name="Lipzen A."/>
            <person name="Mereny Z."/>
            <person name="Hegedus B."/>
            <person name="Baldrian P."/>
            <person name="Stursova M."/>
            <person name="Weitz H."/>
            <person name="Taylor A."/>
            <person name="Grigoriev I.V."/>
            <person name="Nagy L.G."/>
            <person name="Martin F."/>
            <person name="Kauserud H."/>
        </authorList>
    </citation>
    <scope>NUCLEOTIDE SEQUENCE</scope>
    <source>
        <strain evidence="2">CBHHK200</strain>
    </source>
</reference>
<dbReference type="Proteomes" id="UP001218188">
    <property type="component" value="Unassembled WGS sequence"/>
</dbReference>
<dbReference type="PANTHER" id="PTHR47691:SF3">
    <property type="entry name" value="HTH-TYPE TRANSCRIPTIONAL REGULATOR RV0890C-RELATED"/>
    <property type="match status" value="1"/>
</dbReference>
<dbReference type="PANTHER" id="PTHR47691">
    <property type="entry name" value="REGULATOR-RELATED"/>
    <property type="match status" value="1"/>
</dbReference>
<keyword evidence="3" id="KW-1185">Reference proteome</keyword>
<evidence type="ECO:0000313" key="2">
    <source>
        <dbReference type="EMBL" id="KAJ7038809.1"/>
    </source>
</evidence>
<proteinExistence type="predicted"/>
<gene>
    <name evidence="2" type="ORF">C8F04DRAFT_1323839</name>
</gene>
<protein>
    <submittedName>
        <fullName evidence="2">P-loop containing nucleoside triphosphate hydrolase protein</fullName>
    </submittedName>
</protein>
<dbReference type="EMBL" id="JARJCM010000030">
    <property type="protein sequence ID" value="KAJ7038809.1"/>
    <property type="molecule type" value="Genomic_DNA"/>
</dbReference>
<feature type="non-terminal residue" evidence="2">
    <location>
        <position position="390"/>
    </location>
</feature>
<feature type="domain" description="Novel STAND NTPase 1" evidence="1">
    <location>
        <begin position="20"/>
        <end position="161"/>
    </location>
</feature>
<evidence type="ECO:0000259" key="1">
    <source>
        <dbReference type="Pfam" id="PF20703"/>
    </source>
</evidence>
<sequence length="390" mass="43520">TFSFYQGSSSSSLFLLPSSPQIFYGRDSELEELQRLLIGSEPYRAAILGPGGIGKSSLALAALHHTDVVSHFGSQRYFISLESSTSASDMFSAIAAFLNIEETPKLSRDIVRYLSELAKPCVLVLDNLEDCWEAPSSRSEIEDFLSLLSEIRLLKLIITMRGAERPGKVKWTRPFLPPLDRLDDIAAKQTFLHISDEDESDDLTALLALTDNLPLAITLMANLTSFEGAQSVLKRWEGETTSLLSEGFAKQANLDKSITISLSSPRMLSSPYAQKLLSLMSLLPDGVSEEALAQMNLPFFTHVARSKSTLLRCSLIYVGPDGRLRILAPIRQYVREKFPPDIRFFDCLLSYLYELTSLFRVPMDLPNRELIQRLSYEFANVRAVAAYALS</sequence>
<comment type="caution">
    <text evidence="2">The sequence shown here is derived from an EMBL/GenBank/DDBJ whole genome shotgun (WGS) entry which is preliminary data.</text>
</comment>
<organism evidence="2 3">
    <name type="scientific">Mycena alexandri</name>
    <dbReference type="NCBI Taxonomy" id="1745969"/>
    <lineage>
        <taxon>Eukaryota</taxon>
        <taxon>Fungi</taxon>
        <taxon>Dikarya</taxon>
        <taxon>Basidiomycota</taxon>
        <taxon>Agaricomycotina</taxon>
        <taxon>Agaricomycetes</taxon>
        <taxon>Agaricomycetidae</taxon>
        <taxon>Agaricales</taxon>
        <taxon>Marasmiineae</taxon>
        <taxon>Mycenaceae</taxon>
        <taxon>Mycena</taxon>
    </lineage>
</organism>